<gene>
    <name evidence="1" type="ORF">CEUSTIGMA_g6221.t1</name>
</gene>
<evidence type="ECO:0000313" key="1">
    <source>
        <dbReference type="EMBL" id="GAX78784.1"/>
    </source>
</evidence>
<organism evidence="1 2">
    <name type="scientific">Chlamydomonas eustigma</name>
    <dbReference type="NCBI Taxonomy" id="1157962"/>
    <lineage>
        <taxon>Eukaryota</taxon>
        <taxon>Viridiplantae</taxon>
        <taxon>Chlorophyta</taxon>
        <taxon>core chlorophytes</taxon>
        <taxon>Chlorophyceae</taxon>
        <taxon>CS clade</taxon>
        <taxon>Chlamydomonadales</taxon>
        <taxon>Chlamydomonadaceae</taxon>
        <taxon>Chlamydomonas</taxon>
    </lineage>
</organism>
<dbReference type="AlphaFoldDB" id="A0A250X6R2"/>
<evidence type="ECO:0000313" key="2">
    <source>
        <dbReference type="Proteomes" id="UP000232323"/>
    </source>
</evidence>
<proteinExistence type="predicted"/>
<reference evidence="1 2" key="1">
    <citation type="submission" date="2017-08" db="EMBL/GenBank/DDBJ databases">
        <title>Acidophilic green algal genome provides insights into adaptation to an acidic environment.</title>
        <authorList>
            <person name="Hirooka S."/>
            <person name="Hirose Y."/>
            <person name="Kanesaki Y."/>
            <person name="Higuchi S."/>
            <person name="Fujiwara T."/>
            <person name="Onuma R."/>
            <person name="Era A."/>
            <person name="Ohbayashi R."/>
            <person name="Uzuka A."/>
            <person name="Nozaki H."/>
            <person name="Yoshikawa H."/>
            <person name="Miyagishima S.Y."/>
        </authorList>
    </citation>
    <scope>NUCLEOTIDE SEQUENCE [LARGE SCALE GENOMIC DNA]</scope>
    <source>
        <strain evidence="1 2">NIES-2499</strain>
    </source>
</reference>
<dbReference type="EMBL" id="BEGY01000035">
    <property type="protein sequence ID" value="GAX78784.1"/>
    <property type="molecule type" value="Genomic_DNA"/>
</dbReference>
<name>A0A250X6R2_9CHLO</name>
<accession>A0A250X6R2</accession>
<sequence length="151" mass="17527">MVTEQETTFFEDCKAEVIATSSERNTASQHIRLGEAGCTRVDSEQEDINIGGELVDGRAGGWILPFVKTTIEIKGGDDLRFSYGAEYWKSRADNVKWLRHEMKRAHVQVKKEMEREETWQLRNNLMKQREDELITKEHALDSIVAQRRQFP</sequence>
<comment type="caution">
    <text evidence="1">The sequence shown here is derived from an EMBL/GenBank/DDBJ whole genome shotgun (WGS) entry which is preliminary data.</text>
</comment>
<evidence type="ECO:0008006" key="3">
    <source>
        <dbReference type="Google" id="ProtNLM"/>
    </source>
</evidence>
<keyword evidence="2" id="KW-1185">Reference proteome</keyword>
<dbReference type="Proteomes" id="UP000232323">
    <property type="component" value="Unassembled WGS sequence"/>
</dbReference>
<protein>
    <recommendedName>
        <fullName evidence="3">SET domain-containing protein</fullName>
    </recommendedName>
</protein>